<name>A0A316WPB5_9FLAO</name>
<organism evidence="2 3">
    <name type="scientific">Chryseobacterium viscerum</name>
    <dbReference type="NCBI Taxonomy" id="1037377"/>
    <lineage>
        <taxon>Bacteria</taxon>
        <taxon>Pseudomonadati</taxon>
        <taxon>Bacteroidota</taxon>
        <taxon>Flavobacteriia</taxon>
        <taxon>Flavobacteriales</taxon>
        <taxon>Weeksellaceae</taxon>
        <taxon>Chryseobacterium group</taxon>
        <taxon>Chryseobacterium</taxon>
    </lineage>
</organism>
<dbReference type="PANTHER" id="PTHR30399:SF1">
    <property type="entry name" value="UTP PYROPHOSPHATASE"/>
    <property type="match status" value="1"/>
</dbReference>
<reference evidence="2 3" key="1">
    <citation type="submission" date="2018-04" db="EMBL/GenBank/DDBJ databases">
        <title>Chryseobacterium oncorhynchi 701B-08T from rainbow trout, and Chryseobacterium viscerum 687B-08T from diseased fish.</title>
        <authorList>
            <person name="Jeong J.-J."/>
            <person name="Lee Y.J."/>
            <person name="Pathiraja D."/>
            <person name="Park B."/>
            <person name="Choi I.-G."/>
            <person name="Kim K.D."/>
        </authorList>
    </citation>
    <scope>NUCLEOTIDE SEQUENCE [LARGE SCALE GENOMIC DNA]</scope>
    <source>
        <strain evidence="2 3">687B-08</strain>
    </source>
</reference>
<dbReference type="EMBL" id="PPEG02000003">
    <property type="protein sequence ID" value="PWN62959.1"/>
    <property type="molecule type" value="Genomic_DNA"/>
</dbReference>
<dbReference type="Proteomes" id="UP000236413">
    <property type="component" value="Unassembled WGS sequence"/>
</dbReference>
<protein>
    <submittedName>
        <fullName evidence="2">M48 family peptidase</fullName>
    </submittedName>
</protein>
<comment type="caution">
    <text evidence="2">The sequence shown here is derived from an EMBL/GenBank/DDBJ whole genome shotgun (WGS) entry which is preliminary data.</text>
</comment>
<dbReference type="AlphaFoldDB" id="A0A316WPB5"/>
<evidence type="ECO:0000259" key="1">
    <source>
        <dbReference type="Pfam" id="PF01863"/>
    </source>
</evidence>
<proteinExistence type="predicted"/>
<accession>A0A316WPB5</accession>
<dbReference type="Gene3D" id="3.30.2010.10">
    <property type="entry name" value="Metalloproteases ('zincins'), catalytic domain"/>
    <property type="match status" value="1"/>
</dbReference>
<evidence type="ECO:0000313" key="2">
    <source>
        <dbReference type="EMBL" id="PWN62959.1"/>
    </source>
</evidence>
<feature type="domain" description="YgjP-like metallopeptidase" evidence="1">
    <location>
        <begin position="23"/>
        <end position="225"/>
    </location>
</feature>
<dbReference type="PANTHER" id="PTHR30399">
    <property type="entry name" value="UNCHARACTERIZED PROTEIN YGJP"/>
    <property type="match status" value="1"/>
</dbReference>
<dbReference type="InterPro" id="IPR002725">
    <property type="entry name" value="YgjP-like_metallopeptidase"/>
</dbReference>
<dbReference type="Pfam" id="PF01863">
    <property type="entry name" value="YgjP-like"/>
    <property type="match status" value="1"/>
</dbReference>
<sequence length="230" mass="27068">MYSVQYGNKTIEYSIMEKDGLKSHYISVEKDVGVILKGKAISIEQANKLILRKAKWILDKLELVSSLNDGEIVTGSRIQYLGRKYYVEIIIENESHKIEIDFTESKFKITLPDHLNTQENLRQAIENYYRLKAQEKIEPILRKKSKTIGLQYKNVKFMKLEKRWGSCTPSNTIIINFHAIKLPFSLIEYLVVHELVHTKVKSHSKEFWAELSKHIFNWKELDAKMYEMKL</sequence>
<evidence type="ECO:0000313" key="3">
    <source>
        <dbReference type="Proteomes" id="UP000236413"/>
    </source>
</evidence>
<dbReference type="CDD" id="cd07344">
    <property type="entry name" value="M48_yhfN_like"/>
    <property type="match status" value="1"/>
</dbReference>
<dbReference type="InterPro" id="IPR053136">
    <property type="entry name" value="UTP_pyrophosphatase-like"/>
</dbReference>
<gene>
    <name evidence="2" type="ORF">C1634_009310</name>
</gene>